<keyword evidence="3" id="KW-1185">Reference proteome</keyword>
<evidence type="ECO:0000256" key="1">
    <source>
        <dbReference type="SAM" id="MobiDB-lite"/>
    </source>
</evidence>
<protein>
    <submittedName>
        <fullName evidence="2">Uncharacterized protein</fullName>
    </submittedName>
</protein>
<dbReference type="AlphaFoldDB" id="A0AAD9J0J8"/>
<proteinExistence type="predicted"/>
<evidence type="ECO:0000313" key="2">
    <source>
        <dbReference type="EMBL" id="KAK2143715.1"/>
    </source>
</evidence>
<feature type="region of interest" description="Disordered" evidence="1">
    <location>
        <begin position="27"/>
        <end position="117"/>
    </location>
</feature>
<comment type="caution">
    <text evidence="2">The sequence shown here is derived from an EMBL/GenBank/DDBJ whole genome shotgun (WGS) entry which is preliminary data.</text>
</comment>
<dbReference type="Proteomes" id="UP001208570">
    <property type="component" value="Unassembled WGS sequence"/>
</dbReference>
<name>A0AAD9J0J8_9ANNE</name>
<evidence type="ECO:0000313" key="3">
    <source>
        <dbReference type="Proteomes" id="UP001208570"/>
    </source>
</evidence>
<sequence>YNCLSGVLIQGRRRFITRGEAVDIPHYERVEDQSATPGGVQPGQSPLNTTPPTPPTSRQPPHTPPSTKSRRRFERSPGSLSPSAATSRRRFSPSGSPSTPNRANALGTPPVQHPVQGDMNRYGLFGRDVAPSGGGPNLGRSVTAEGSGCYKHYPSYLDSRLAELDPTRSSRQAKTFVTVWVYFFLSVC</sequence>
<accession>A0AAD9J0J8</accession>
<organism evidence="2 3">
    <name type="scientific">Paralvinella palmiformis</name>
    <dbReference type="NCBI Taxonomy" id="53620"/>
    <lineage>
        <taxon>Eukaryota</taxon>
        <taxon>Metazoa</taxon>
        <taxon>Spiralia</taxon>
        <taxon>Lophotrochozoa</taxon>
        <taxon>Annelida</taxon>
        <taxon>Polychaeta</taxon>
        <taxon>Sedentaria</taxon>
        <taxon>Canalipalpata</taxon>
        <taxon>Terebellida</taxon>
        <taxon>Terebelliformia</taxon>
        <taxon>Alvinellidae</taxon>
        <taxon>Paralvinella</taxon>
    </lineage>
</organism>
<feature type="non-terminal residue" evidence="2">
    <location>
        <position position="1"/>
    </location>
</feature>
<dbReference type="EMBL" id="JAODUP010000818">
    <property type="protein sequence ID" value="KAK2143715.1"/>
    <property type="molecule type" value="Genomic_DNA"/>
</dbReference>
<feature type="compositionally biased region" description="Pro residues" evidence="1">
    <location>
        <begin position="49"/>
        <end position="64"/>
    </location>
</feature>
<reference evidence="2" key="1">
    <citation type="journal article" date="2023" name="Mol. Biol. Evol.">
        <title>Third-Generation Sequencing Reveals the Adaptive Role of the Epigenome in Three Deep-Sea Polychaetes.</title>
        <authorList>
            <person name="Perez M."/>
            <person name="Aroh O."/>
            <person name="Sun Y."/>
            <person name="Lan Y."/>
            <person name="Juniper S.K."/>
            <person name="Young C.R."/>
            <person name="Angers B."/>
            <person name="Qian P.Y."/>
        </authorList>
    </citation>
    <scope>NUCLEOTIDE SEQUENCE</scope>
    <source>
        <strain evidence="2">P08H-3</strain>
    </source>
</reference>
<gene>
    <name evidence="2" type="ORF">LSH36_818g00021</name>
</gene>